<comment type="subcellular location">
    <subcellularLocation>
        <location evidence="1">Membrane</location>
        <topology evidence="1">Multi-pass membrane protein</topology>
    </subcellularLocation>
</comment>
<reference evidence="9" key="1">
    <citation type="journal article" date="2019" name="Int. J. Syst. Evol. Microbiol.">
        <title>The Global Catalogue of Microorganisms (GCM) 10K type strain sequencing project: providing services to taxonomists for standard genome sequencing and annotation.</title>
        <authorList>
            <consortium name="The Broad Institute Genomics Platform"/>
            <consortium name="The Broad Institute Genome Sequencing Center for Infectious Disease"/>
            <person name="Wu L."/>
            <person name="Ma J."/>
        </authorList>
    </citation>
    <scope>NUCLEOTIDE SEQUENCE [LARGE SCALE GENOMIC DNA]</scope>
    <source>
        <strain evidence="9">JCM 16929</strain>
    </source>
</reference>
<evidence type="ECO:0000256" key="1">
    <source>
        <dbReference type="ARBA" id="ARBA00004141"/>
    </source>
</evidence>
<evidence type="ECO:0000256" key="4">
    <source>
        <dbReference type="ARBA" id="ARBA00022989"/>
    </source>
</evidence>
<feature type="compositionally biased region" description="Pro residues" evidence="6">
    <location>
        <begin position="408"/>
        <end position="419"/>
    </location>
</feature>
<evidence type="ECO:0000256" key="2">
    <source>
        <dbReference type="ARBA" id="ARBA00009773"/>
    </source>
</evidence>
<dbReference type="PANTHER" id="PTHR21716:SF64">
    <property type="entry name" value="AI-2 TRANSPORT PROTEIN TQSA"/>
    <property type="match status" value="1"/>
</dbReference>
<proteinExistence type="inferred from homology"/>
<feature type="compositionally biased region" description="Low complexity" evidence="6">
    <location>
        <begin position="8"/>
        <end position="38"/>
    </location>
</feature>
<comment type="caution">
    <text evidence="8">The sequence shown here is derived from an EMBL/GenBank/DDBJ whole genome shotgun (WGS) entry which is preliminary data.</text>
</comment>
<accession>A0ABP7A201</accession>
<feature type="transmembrane region" description="Helical" evidence="7">
    <location>
        <begin position="346"/>
        <end position="372"/>
    </location>
</feature>
<feature type="transmembrane region" description="Helical" evidence="7">
    <location>
        <begin position="243"/>
        <end position="265"/>
    </location>
</feature>
<sequence>MTTTSNPGGTVAASGASGASAASGVSEAEAAETSTVGPAAPPPPPAGLASGPQLPVAMTVVGIAAAVVSLAGIKATSAILAPALLPLFLVITFRPISTALQRRRVPPVITMIVNMLLIYGVLIFLGLSVYLAITQFATTLIQNPGKFNDLIASGTAALQSVGITNVSTSQIASLFSPSRIASLAGSVVNASTAIAGMLGLIFALTFFMALDADNFANRLRLVTRFRPHTASALVNLGKSTRSYFAVAAIFGGIVAVVDWILLAIVGVPDAWLWAILAFVTNFIPNIGFLIGVIPPAILALVTMDWQSAVIVFAGYCVINVVIQVLIQPKVVGDTVQLNTTLTFMALIIWTFILGGLGAILAIPMTLLVRALFVDSRPELRWVRVLFSSPDGPKKPQKPAKGDSAEQQPPAPAGPDPAGPAPSGTGSTGS</sequence>
<evidence type="ECO:0000256" key="3">
    <source>
        <dbReference type="ARBA" id="ARBA00022692"/>
    </source>
</evidence>
<feature type="transmembrane region" description="Helical" evidence="7">
    <location>
        <begin position="187"/>
        <end position="210"/>
    </location>
</feature>
<dbReference type="RefSeq" id="WP_344805354.1">
    <property type="nucleotide sequence ID" value="NZ_BAABAB010000017.1"/>
</dbReference>
<keyword evidence="4 7" id="KW-1133">Transmembrane helix</keyword>
<feature type="transmembrane region" description="Helical" evidence="7">
    <location>
        <begin position="54"/>
        <end position="73"/>
    </location>
</feature>
<evidence type="ECO:0000256" key="5">
    <source>
        <dbReference type="ARBA" id="ARBA00023136"/>
    </source>
</evidence>
<dbReference type="Proteomes" id="UP001501490">
    <property type="component" value="Unassembled WGS sequence"/>
</dbReference>
<name>A0ABP7A201_9ACTN</name>
<dbReference type="InterPro" id="IPR002549">
    <property type="entry name" value="AI-2E-like"/>
</dbReference>
<protein>
    <submittedName>
        <fullName evidence="8">AI-2E family transporter</fullName>
    </submittedName>
</protein>
<comment type="similarity">
    <text evidence="2">Belongs to the autoinducer-2 exporter (AI-2E) (TC 2.A.86) family.</text>
</comment>
<dbReference type="EMBL" id="BAABAB010000017">
    <property type="protein sequence ID" value="GAA3623351.1"/>
    <property type="molecule type" value="Genomic_DNA"/>
</dbReference>
<feature type="compositionally biased region" description="Low complexity" evidence="6">
    <location>
        <begin position="420"/>
        <end position="429"/>
    </location>
</feature>
<evidence type="ECO:0000256" key="6">
    <source>
        <dbReference type="SAM" id="MobiDB-lite"/>
    </source>
</evidence>
<feature type="region of interest" description="Disordered" evidence="6">
    <location>
        <begin position="387"/>
        <end position="429"/>
    </location>
</feature>
<keyword evidence="9" id="KW-1185">Reference proteome</keyword>
<feature type="transmembrane region" description="Helical" evidence="7">
    <location>
        <begin position="108"/>
        <end position="133"/>
    </location>
</feature>
<keyword evidence="5 7" id="KW-0472">Membrane</keyword>
<gene>
    <name evidence="8" type="ORF">GCM10022236_27200</name>
</gene>
<feature type="region of interest" description="Disordered" evidence="6">
    <location>
        <begin position="1"/>
        <end position="48"/>
    </location>
</feature>
<organism evidence="8 9">
    <name type="scientific">Microlunatus ginsengisoli</name>
    <dbReference type="NCBI Taxonomy" id="363863"/>
    <lineage>
        <taxon>Bacteria</taxon>
        <taxon>Bacillati</taxon>
        <taxon>Actinomycetota</taxon>
        <taxon>Actinomycetes</taxon>
        <taxon>Propionibacteriales</taxon>
        <taxon>Propionibacteriaceae</taxon>
        <taxon>Microlunatus</taxon>
    </lineage>
</organism>
<keyword evidence="3 7" id="KW-0812">Transmembrane</keyword>
<dbReference type="Pfam" id="PF01594">
    <property type="entry name" value="AI-2E_transport"/>
    <property type="match status" value="1"/>
</dbReference>
<dbReference type="PANTHER" id="PTHR21716">
    <property type="entry name" value="TRANSMEMBRANE PROTEIN"/>
    <property type="match status" value="1"/>
</dbReference>
<evidence type="ECO:0000256" key="7">
    <source>
        <dbReference type="SAM" id="Phobius"/>
    </source>
</evidence>
<feature type="transmembrane region" description="Helical" evidence="7">
    <location>
        <begin position="271"/>
        <end position="301"/>
    </location>
</feature>
<evidence type="ECO:0000313" key="8">
    <source>
        <dbReference type="EMBL" id="GAA3623351.1"/>
    </source>
</evidence>
<feature type="transmembrane region" description="Helical" evidence="7">
    <location>
        <begin position="308"/>
        <end position="326"/>
    </location>
</feature>
<evidence type="ECO:0000313" key="9">
    <source>
        <dbReference type="Proteomes" id="UP001501490"/>
    </source>
</evidence>